<reference evidence="2" key="1">
    <citation type="submission" date="2022-03" db="EMBL/GenBank/DDBJ databases">
        <title>De novo assembled genomes of Belliella spp. (Cyclobacteriaceae) strains.</title>
        <authorList>
            <person name="Szabo A."/>
            <person name="Korponai K."/>
            <person name="Felfoldi T."/>
        </authorList>
    </citation>
    <scope>NUCLEOTIDE SEQUENCE</scope>
    <source>
        <strain evidence="2">DSM 107340</strain>
    </source>
</reference>
<dbReference type="RefSeq" id="WP_241276356.1">
    <property type="nucleotide sequence ID" value="NZ_JAKZGS010000022.1"/>
</dbReference>
<comment type="caution">
    <text evidence="2">The sequence shown here is derived from an EMBL/GenBank/DDBJ whole genome shotgun (WGS) entry which is preliminary data.</text>
</comment>
<organism evidence="2 3">
    <name type="scientific">Belliella calami</name>
    <dbReference type="NCBI Taxonomy" id="2923436"/>
    <lineage>
        <taxon>Bacteria</taxon>
        <taxon>Pseudomonadati</taxon>
        <taxon>Bacteroidota</taxon>
        <taxon>Cytophagia</taxon>
        <taxon>Cytophagales</taxon>
        <taxon>Cyclobacteriaceae</taxon>
        <taxon>Belliella</taxon>
    </lineage>
</organism>
<keyword evidence="3" id="KW-1185">Reference proteome</keyword>
<dbReference type="Proteomes" id="UP001165488">
    <property type="component" value="Unassembled WGS sequence"/>
</dbReference>
<sequence length="84" mass="9217">MKKRISLMFTGLSLMIMMGVPLKADAGWDYKSDVSLDKMDGKYYLRTDCGTFIGDDCTTPGSSSRVDVSIVIDVINAISVINPF</sequence>
<feature type="signal peptide" evidence="1">
    <location>
        <begin position="1"/>
        <end position="26"/>
    </location>
</feature>
<gene>
    <name evidence="2" type="ORF">MM236_17845</name>
</gene>
<keyword evidence="1" id="KW-0732">Signal</keyword>
<evidence type="ECO:0000313" key="2">
    <source>
        <dbReference type="EMBL" id="MCH7399862.1"/>
    </source>
</evidence>
<dbReference type="EMBL" id="JAKZGS010000022">
    <property type="protein sequence ID" value="MCH7399862.1"/>
    <property type="molecule type" value="Genomic_DNA"/>
</dbReference>
<accession>A0ABS9UTB5</accession>
<protein>
    <submittedName>
        <fullName evidence="2">Uncharacterized protein</fullName>
    </submittedName>
</protein>
<name>A0ABS9UTB5_9BACT</name>
<evidence type="ECO:0000256" key="1">
    <source>
        <dbReference type="SAM" id="SignalP"/>
    </source>
</evidence>
<evidence type="ECO:0000313" key="3">
    <source>
        <dbReference type="Proteomes" id="UP001165488"/>
    </source>
</evidence>
<feature type="chain" id="PRO_5045719802" evidence="1">
    <location>
        <begin position="27"/>
        <end position="84"/>
    </location>
</feature>
<proteinExistence type="predicted"/>